<gene>
    <name evidence="1" type="ORF">NB231_10273</name>
</gene>
<dbReference type="EMBL" id="AAOF01000002">
    <property type="protein sequence ID" value="EAR22831.1"/>
    <property type="molecule type" value="Genomic_DNA"/>
</dbReference>
<dbReference type="Proteomes" id="UP000003374">
    <property type="component" value="Unassembled WGS sequence"/>
</dbReference>
<dbReference type="AlphaFoldDB" id="A4BNN2"/>
<keyword evidence="2" id="KW-1185">Reference proteome</keyword>
<dbReference type="eggNOG" id="COG4313">
    <property type="taxonomic scope" value="Bacteria"/>
</dbReference>
<reference evidence="1 2" key="1">
    <citation type="submission" date="2006-02" db="EMBL/GenBank/DDBJ databases">
        <authorList>
            <person name="Waterbury J."/>
            <person name="Ferriera S."/>
            <person name="Johnson J."/>
            <person name="Kravitz S."/>
            <person name="Halpern A."/>
            <person name="Remington K."/>
            <person name="Beeson K."/>
            <person name="Tran B."/>
            <person name="Rogers Y.-H."/>
            <person name="Friedman R."/>
            <person name="Venter J.C."/>
        </authorList>
    </citation>
    <scope>NUCLEOTIDE SEQUENCE [LARGE SCALE GENOMIC DNA]</scope>
    <source>
        <strain evidence="1 2">Nb-231</strain>
    </source>
</reference>
<evidence type="ECO:0000313" key="1">
    <source>
        <dbReference type="EMBL" id="EAR22831.1"/>
    </source>
</evidence>
<accession>A4BNN2</accession>
<evidence type="ECO:0000313" key="2">
    <source>
        <dbReference type="Proteomes" id="UP000003374"/>
    </source>
</evidence>
<comment type="caution">
    <text evidence="1">The sequence shown here is derived from an EMBL/GenBank/DDBJ whole genome shotgun (WGS) entry which is preliminary data.</text>
</comment>
<proteinExistence type="predicted"/>
<evidence type="ECO:0008006" key="3">
    <source>
        <dbReference type="Google" id="ProtNLM"/>
    </source>
</evidence>
<dbReference type="HOGENOM" id="CLU_066206_2_0_6"/>
<dbReference type="InterPro" id="IPR025737">
    <property type="entry name" value="FApF"/>
</dbReference>
<sequence>MATPSLATENGSTHYVPGAIATLIDLAPTQPGWVAETAYLHYEADASASRRLPVAGEVVAGLNARMDALLFGGFYTLDQTVLGARYSAGGFLPYVWMDVKGRIDTPRRSISRSDSVSGIGDIILLPAMLAWEKDYWQFNALLPIYAPSGRYKEGRLANTGLNYWTFDPTVGVSYNNDQNGFNAALHTGLSFNTENSETDYQSGNQWHLEASLQQLLPLGPGFLGVGTEGFYLTQISGDSGAGAVNGDFKGHTAGVGPVLNYFLPGSNGNLIAELRWLPELSVKRRLEGDYVWAKIVYQF</sequence>
<name>A4BNN2_9GAMM</name>
<dbReference type="Pfam" id="PF13557">
    <property type="entry name" value="Phenol_MetA_deg"/>
    <property type="match status" value="1"/>
</dbReference>
<protein>
    <recommendedName>
        <fullName evidence="3">Protein involved in meta-pathway of phenol degradation</fullName>
    </recommendedName>
</protein>
<dbReference type="STRING" id="314278.NB231_10273"/>
<organism evidence="1 2">
    <name type="scientific">Nitrococcus mobilis Nb-231</name>
    <dbReference type="NCBI Taxonomy" id="314278"/>
    <lineage>
        <taxon>Bacteria</taxon>
        <taxon>Pseudomonadati</taxon>
        <taxon>Pseudomonadota</taxon>
        <taxon>Gammaproteobacteria</taxon>
        <taxon>Chromatiales</taxon>
        <taxon>Ectothiorhodospiraceae</taxon>
        <taxon>Nitrococcus</taxon>
    </lineage>
</organism>